<dbReference type="EMBL" id="LAYC01000003">
    <property type="protein sequence ID" value="KYK54478.1"/>
    <property type="molecule type" value="Genomic_DNA"/>
</dbReference>
<proteinExistence type="predicted"/>
<evidence type="ECO:0000313" key="1">
    <source>
        <dbReference type="EMBL" id="KYK54478.1"/>
    </source>
</evidence>
<protein>
    <submittedName>
        <fullName evidence="1">Uncharacterized protein</fullName>
    </submittedName>
</protein>
<dbReference type="GeneID" id="63719079"/>
<reference evidence="1 2" key="1">
    <citation type="journal article" date="2016" name="Sci. Rep.">
        <title>Insights into Adaptations to a Near-Obligate Nematode Endoparasitic Lifestyle from the Finished Genome of Drechmeria coniospora.</title>
        <authorList>
            <person name="Zhang L."/>
            <person name="Zhou Z."/>
            <person name="Guo Q."/>
            <person name="Fokkens L."/>
            <person name="Miskei M."/>
            <person name="Pocsi I."/>
            <person name="Zhang W."/>
            <person name="Chen M."/>
            <person name="Wang L."/>
            <person name="Sun Y."/>
            <person name="Donzelli B.G."/>
            <person name="Gibson D.M."/>
            <person name="Nelson D.R."/>
            <person name="Luo J.G."/>
            <person name="Rep M."/>
            <person name="Liu H."/>
            <person name="Yang S."/>
            <person name="Wang J."/>
            <person name="Krasnoff S.B."/>
            <person name="Xu Y."/>
            <person name="Molnar I."/>
            <person name="Lin M."/>
        </authorList>
    </citation>
    <scope>NUCLEOTIDE SEQUENCE [LARGE SCALE GENOMIC DNA]</scope>
    <source>
        <strain evidence="1 2">ARSEF 6962</strain>
    </source>
</reference>
<organism evidence="1 2">
    <name type="scientific">Drechmeria coniospora</name>
    <name type="common">Nematophagous fungus</name>
    <name type="synonym">Meria coniospora</name>
    <dbReference type="NCBI Taxonomy" id="98403"/>
    <lineage>
        <taxon>Eukaryota</taxon>
        <taxon>Fungi</taxon>
        <taxon>Dikarya</taxon>
        <taxon>Ascomycota</taxon>
        <taxon>Pezizomycotina</taxon>
        <taxon>Sordariomycetes</taxon>
        <taxon>Hypocreomycetidae</taxon>
        <taxon>Hypocreales</taxon>
        <taxon>Ophiocordycipitaceae</taxon>
        <taxon>Drechmeria</taxon>
    </lineage>
</organism>
<dbReference type="Proteomes" id="UP000076580">
    <property type="component" value="Chromosome 03"/>
</dbReference>
<dbReference type="AlphaFoldDB" id="A0A151GBJ8"/>
<sequence length="401" mass="45798">MDGKQPRHIDGLVGDDERVLQCPSDDASMIVYKAKSQLVGSLDTGNPSAIRADHIIDNLDSFFDDSDSDTNIYNLSGSENYRPKVMPEYNYDHTFDYSTMEVLRCDGGSFHVRIQLLLQFRFFRRLLSLPRPVDGWNIPGVRRSVFAVLVASMASVDGLAGTEPTINLPRLVSALQLAIQWGLSIVITKLRFTIWRYIQHRILRYHPFGVRKNAVDGEAVMDESYFIFRSQELYRAWKLVFGCPFTENVLAAFELPLLVSLVVPKELWVGILTGLDKDFVYSVETIDNERHSYMTSEESFTAVSQQYMLSLDFWECGYFREQPLLPICRSIGIRPPSFYRGYPVSLKHLPGDKNERYPLNSKVWEVDARTIADDDANQLAHGRFCTVPSHWPSVGYALARK</sequence>
<gene>
    <name evidence="1" type="ORF">DCS_06436</name>
</gene>
<keyword evidence="2" id="KW-1185">Reference proteome</keyword>
<dbReference type="InParanoid" id="A0A151GBJ8"/>
<name>A0A151GBJ8_DRECN</name>
<dbReference type="RefSeq" id="XP_040653830.1">
    <property type="nucleotide sequence ID" value="XM_040803726.1"/>
</dbReference>
<comment type="caution">
    <text evidence="1">The sequence shown here is derived from an EMBL/GenBank/DDBJ whole genome shotgun (WGS) entry which is preliminary data.</text>
</comment>
<evidence type="ECO:0000313" key="2">
    <source>
        <dbReference type="Proteomes" id="UP000076580"/>
    </source>
</evidence>
<accession>A0A151GBJ8</accession>